<dbReference type="WBParaSite" id="PDA_v2.g4392.t1">
    <property type="protein sequence ID" value="PDA_v2.g4392.t1"/>
    <property type="gene ID" value="PDA_v2.g4392"/>
</dbReference>
<sequence>MEQIQESSAFTLIPKDWETLNPESFIKLLNESSVKDIIDFARSSEAAGKFVKENIEKINDLNPFSIMIEDGFPTDDDRIYHFYITVRLGRKTANGTDEEKLLAKTSNDMREILMFLRPDILDIKLTYFSSFKDEIEQILGRSLTEPELTKLEWKSLHLQIDRERKKQSHLLEANGFTEADFAQAKENVLHKGNPENMPVDIYDSAYGIESGYEQLILKLNLMQATSQQLQDDLEHCRFDCIRDSVENELC</sequence>
<name>A0A914QS17_9BILA</name>
<proteinExistence type="predicted"/>
<evidence type="ECO:0000313" key="2">
    <source>
        <dbReference type="WBParaSite" id="PDA_v2.g4392.t1"/>
    </source>
</evidence>
<keyword evidence="1" id="KW-1185">Reference proteome</keyword>
<dbReference type="Proteomes" id="UP000887578">
    <property type="component" value="Unplaced"/>
</dbReference>
<organism evidence="1 2">
    <name type="scientific">Panagrolaimus davidi</name>
    <dbReference type="NCBI Taxonomy" id="227884"/>
    <lineage>
        <taxon>Eukaryota</taxon>
        <taxon>Metazoa</taxon>
        <taxon>Ecdysozoa</taxon>
        <taxon>Nematoda</taxon>
        <taxon>Chromadorea</taxon>
        <taxon>Rhabditida</taxon>
        <taxon>Tylenchina</taxon>
        <taxon>Panagrolaimomorpha</taxon>
        <taxon>Panagrolaimoidea</taxon>
        <taxon>Panagrolaimidae</taxon>
        <taxon>Panagrolaimus</taxon>
    </lineage>
</organism>
<reference evidence="2" key="1">
    <citation type="submission" date="2022-11" db="UniProtKB">
        <authorList>
            <consortium name="WormBaseParasite"/>
        </authorList>
    </citation>
    <scope>IDENTIFICATION</scope>
</reference>
<evidence type="ECO:0000313" key="1">
    <source>
        <dbReference type="Proteomes" id="UP000887578"/>
    </source>
</evidence>
<protein>
    <submittedName>
        <fullName evidence="2">Uncharacterized protein</fullName>
    </submittedName>
</protein>
<dbReference type="AlphaFoldDB" id="A0A914QS17"/>
<accession>A0A914QS17</accession>